<keyword evidence="5 10" id="KW-0547">Nucleotide-binding</keyword>
<evidence type="ECO:0000256" key="9">
    <source>
        <dbReference type="ARBA" id="ARBA00048679"/>
    </source>
</evidence>
<name>A0A078BAI8_STYLE</name>
<evidence type="ECO:0000259" key="12">
    <source>
        <dbReference type="PROSITE" id="PS50011"/>
    </source>
</evidence>
<reference evidence="13 14" key="1">
    <citation type="submission" date="2014-06" db="EMBL/GenBank/DDBJ databases">
        <authorList>
            <person name="Swart Estienne"/>
        </authorList>
    </citation>
    <scope>NUCLEOTIDE SEQUENCE [LARGE SCALE GENOMIC DNA]</scope>
    <source>
        <strain evidence="13 14">130c</strain>
    </source>
</reference>
<dbReference type="PROSITE" id="PS50011">
    <property type="entry name" value="PROTEIN_KINASE_DOM"/>
    <property type="match status" value="1"/>
</dbReference>
<dbReference type="PANTHER" id="PTHR44899:SF6">
    <property type="entry name" value="SERINE_THREONINE PROTEIN KINASE"/>
    <property type="match status" value="1"/>
</dbReference>
<evidence type="ECO:0000256" key="2">
    <source>
        <dbReference type="ARBA" id="ARBA00012513"/>
    </source>
</evidence>
<dbReference type="GO" id="GO:0004674">
    <property type="term" value="F:protein serine/threonine kinase activity"/>
    <property type="evidence" value="ECO:0007669"/>
    <property type="project" value="UniProtKB-KW"/>
</dbReference>
<feature type="binding site" evidence="10">
    <location>
        <position position="35"/>
    </location>
    <ligand>
        <name>ATP</name>
        <dbReference type="ChEBI" id="CHEBI:30616"/>
    </ligand>
</feature>
<dbReference type="SUPFAM" id="SSF56112">
    <property type="entry name" value="Protein kinase-like (PK-like)"/>
    <property type="match status" value="1"/>
</dbReference>
<sequence length="737" mass="85672">MSLKEFKIIKKLGEGSYSSVFQVKRISDGEIYALKKVKMQELSEKEKINALNEIRILASIKHPNIVSYKEAFIEDATSTLCLVMEFAQNGDLYAEIVHCQKNTCFPDEDWVWKIFIQMTRGLKALHSLKILHRDIKSANIFLSEEKQLAKLGDLNVSKEAKKGLLYTQTGTPYYASPEVWRDMPYDHKSDIWSLGCVMYELIALKPPFRSETMEGLFKKILAGKYPRIPAQFSNDMSKLIRSLLQVQPHLRPNCDKILEMPIVHQRVIRMFPESVPQNQYDNILLKTIRMPRNLLYLTGQLPSATYDSKNDHDFKLPEPNKKHHTIQVDTDRQNNQGERSKRFLSIQRGPNKIHTNDNLNKSEIISKKQVNFKTEKNESEEDYDSDDQQTLQFPKSNVSKIQSQSKEEKEKNRKEILDMIIDTTKKIDKQLYILENRDQLPNVEDRPLRRKRQKANLNNSEMVEGNKNPYKEEILVSKVFDTQTKRIVMQDGVYDKETMEQPSKYEKLLKNVLSNQPITLISGLKQGGGDGVTSFGNRSHSVVHHKIHPQSRILRDNNSQETSQDRQQNSSLFPQIFNDNSTSQIRQRNNHHNYLRLQPQTQDQILNKSGITPPNQIQPTNSDRYLQYLNKPQLGINQDRFNMASQREKEQNRLRKMVQQPIRIMPNAYQSNDHGGNYDSYGQDQYQSQNYQIKGQIYNQPTIVNRINPGLNPPVQTNLNLGIGNSADYFQRLYPQF</sequence>
<comment type="catalytic activity">
    <reaction evidence="8">
        <text>L-threonyl-[protein] + ATP = O-phospho-L-threonyl-[protein] + ADP + H(+)</text>
        <dbReference type="Rhea" id="RHEA:46608"/>
        <dbReference type="Rhea" id="RHEA-COMP:11060"/>
        <dbReference type="Rhea" id="RHEA-COMP:11605"/>
        <dbReference type="ChEBI" id="CHEBI:15378"/>
        <dbReference type="ChEBI" id="CHEBI:30013"/>
        <dbReference type="ChEBI" id="CHEBI:30616"/>
        <dbReference type="ChEBI" id="CHEBI:61977"/>
        <dbReference type="ChEBI" id="CHEBI:456216"/>
        <dbReference type="EC" id="2.7.11.1"/>
    </reaction>
</comment>
<dbReference type="InterPro" id="IPR011009">
    <property type="entry name" value="Kinase-like_dom_sf"/>
</dbReference>
<evidence type="ECO:0000313" key="14">
    <source>
        <dbReference type="Proteomes" id="UP000039865"/>
    </source>
</evidence>
<dbReference type="InterPro" id="IPR008271">
    <property type="entry name" value="Ser/Thr_kinase_AS"/>
</dbReference>
<evidence type="ECO:0000256" key="8">
    <source>
        <dbReference type="ARBA" id="ARBA00047899"/>
    </source>
</evidence>
<feature type="compositionally biased region" description="Acidic residues" evidence="11">
    <location>
        <begin position="378"/>
        <end position="387"/>
    </location>
</feature>
<keyword evidence="14" id="KW-1185">Reference proteome</keyword>
<dbReference type="EC" id="2.7.11.1" evidence="2"/>
<dbReference type="InParanoid" id="A0A078BAI8"/>
<dbReference type="EMBL" id="CCKQ01018310">
    <property type="protein sequence ID" value="CDW90272.1"/>
    <property type="molecule type" value="Genomic_DNA"/>
</dbReference>
<dbReference type="PANTHER" id="PTHR44899">
    <property type="entry name" value="CAMK FAMILY PROTEIN KINASE"/>
    <property type="match status" value="1"/>
</dbReference>
<dbReference type="PROSITE" id="PS00107">
    <property type="entry name" value="PROTEIN_KINASE_ATP"/>
    <property type="match status" value="1"/>
</dbReference>
<evidence type="ECO:0000256" key="10">
    <source>
        <dbReference type="PROSITE-ProRule" id="PRU10141"/>
    </source>
</evidence>
<dbReference type="InterPro" id="IPR000719">
    <property type="entry name" value="Prot_kinase_dom"/>
</dbReference>
<comment type="similarity">
    <text evidence="1">Belongs to the protein kinase superfamily. NEK Ser/Thr protein kinase family. NIMA subfamily.</text>
</comment>
<evidence type="ECO:0000256" key="11">
    <source>
        <dbReference type="SAM" id="MobiDB-lite"/>
    </source>
</evidence>
<proteinExistence type="inferred from homology"/>
<dbReference type="SMART" id="SM00220">
    <property type="entry name" value="S_TKc"/>
    <property type="match status" value="1"/>
</dbReference>
<dbReference type="Pfam" id="PF00069">
    <property type="entry name" value="Pkinase"/>
    <property type="match status" value="1"/>
</dbReference>
<evidence type="ECO:0000256" key="4">
    <source>
        <dbReference type="ARBA" id="ARBA00022679"/>
    </source>
</evidence>
<feature type="region of interest" description="Disordered" evidence="11">
    <location>
        <begin position="541"/>
        <end position="576"/>
    </location>
</feature>
<organism evidence="13 14">
    <name type="scientific">Stylonychia lemnae</name>
    <name type="common">Ciliate</name>
    <dbReference type="NCBI Taxonomy" id="5949"/>
    <lineage>
        <taxon>Eukaryota</taxon>
        <taxon>Sar</taxon>
        <taxon>Alveolata</taxon>
        <taxon>Ciliophora</taxon>
        <taxon>Intramacronucleata</taxon>
        <taxon>Spirotrichea</taxon>
        <taxon>Stichotrichia</taxon>
        <taxon>Sporadotrichida</taxon>
        <taxon>Oxytrichidae</taxon>
        <taxon>Stylonychinae</taxon>
        <taxon>Stylonychia</taxon>
    </lineage>
</organism>
<evidence type="ECO:0000256" key="3">
    <source>
        <dbReference type="ARBA" id="ARBA00022527"/>
    </source>
</evidence>
<feature type="compositionally biased region" description="Basic and acidic residues" evidence="11">
    <location>
        <begin position="308"/>
        <end position="320"/>
    </location>
</feature>
<accession>A0A078BAI8</accession>
<feature type="domain" description="Protein kinase" evidence="12">
    <location>
        <begin position="6"/>
        <end position="263"/>
    </location>
</feature>
<dbReference type="OrthoDB" id="248923at2759"/>
<keyword evidence="7 10" id="KW-0067">ATP-binding</keyword>
<dbReference type="FunFam" id="3.30.200.20:FF:000097">
    <property type="entry name" value="Probable serine/threonine-protein kinase nek1"/>
    <property type="match status" value="1"/>
</dbReference>
<feature type="region of interest" description="Disordered" evidence="11">
    <location>
        <begin position="370"/>
        <end position="411"/>
    </location>
</feature>
<dbReference type="Gene3D" id="1.10.510.10">
    <property type="entry name" value="Transferase(Phosphotransferase) domain 1"/>
    <property type="match status" value="1"/>
</dbReference>
<keyword evidence="6 13" id="KW-0418">Kinase</keyword>
<feature type="region of interest" description="Disordered" evidence="11">
    <location>
        <begin position="308"/>
        <end position="342"/>
    </location>
</feature>
<dbReference type="PROSITE" id="PS00108">
    <property type="entry name" value="PROTEIN_KINASE_ST"/>
    <property type="match status" value="1"/>
</dbReference>
<dbReference type="InterPro" id="IPR017441">
    <property type="entry name" value="Protein_kinase_ATP_BS"/>
</dbReference>
<evidence type="ECO:0000313" key="13">
    <source>
        <dbReference type="EMBL" id="CDW90272.1"/>
    </source>
</evidence>
<gene>
    <name evidence="13" type="primary">Contig18561.g19731</name>
    <name evidence="13" type="ORF">STYLEM_19414</name>
</gene>
<dbReference type="GO" id="GO:0005524">
    <property type="term" value="F:ATP binding"/>
    <property type="evidence" value="ECO:0007669"/>
    <property type="project" value="UniProtKB-UniRule"/>
</dbReference>
<keyword evidence="3" id="KW-0723">Serine/threonine-protein kinase</keyword>
<comment type="catalytic activity">
    <reaction evidence="9">
        <text>L-seryl-[protein] + ATP = O-phospho-L-seryl-[protein] + ADP + H(+)</text>
        <dbReference type="Rhea" id="RHEA:17989"/>
        <dbReference type="Rhea" id="RHEA-COMP:9863"/>
        <dbReference type="Rhea" id="RHEA-COMP:11604"/>
        <dbReference type="ChEBI" id="CHEBI:15378"/>
        <dbReference type="ChEBI" id="CHEBI:29999"/>
        <dbReference type="ChEBI" id="CHEBI:30616"/>
        <dbReference type="ChEBI" id="CHEBI:83421"/>
        <dbReference type="ChEBI" id="CHEBI:456216"/>
        <dbReference type="EC" id="2.7.11.1"/>
    </reaction>
</comment>
<feature type="compositionally biased region" description="Polar residues" evidence="11">
    <location>
        <begin position="556"/>
        <end position="576"/>
    </location>
</feature>
<feature type="compositionally biased region" description="Polar residues" evidence="11">
    <location>
        <begin position="388"/>
        <end position="404"/>
    </location>
</feature>
<dbReference type="InterPro" id="IPR051131">
    <property type="entry name" value="NEK_Ser/Thr_kinase_NIMA"/>
</dbReference>
<evidence type="ECO:0000256" key="7">
    <source>
        <dbReference type="ARBA" id="ARBA00022840"/>
    </source>
</evidence>
<dbReference type="Proteomes" id="UP000039865">
    <property type="component" value="Unassembled WGS sequence"/>
</dbReference>
<evidence type="ECO:0000256" key="1">
    <source>
        <dbReference type="ARBA" id="ARBA00010886"/>
    </source>
</evidence>
<dbReference type="Gene3D" id="3.30.200.20">
    <property type="entry name" value="Phosphorylase Kinase, domain 1"/>
    <property type="match status" value="1"/>
</dbReference>
<dbReference type="AlphaFoldDB" id="A0A078BAI8"/>
<evidence type="ECO:0000256" key="6">
    <source>
        <dbReference type="ARBA" id="ARBA00022777"/>
    </source>
</evidence>
<protein>
    <recommendedName>
        <fullName evidence="2">non-specific serine/threonine protein kinase</fullName>
        <ecNumber evidence="2">2.7.11.1</ecNumber>
    </recommendedName>
</protein>
<evidence type="ECO:0000256" key="5">
    <source>
        <dbReference type="ARBA" id="ARBA00022741"/>
    </source>
</evidence>
<keyword evidence="4" id="KW-0808">Transferase</keyword>